<protein>
    <submittedName>
        <fullName evidence="2">Uncharacterized protein</fullName>
    </submittedName>
</protein>
<gene>
    <name evidence="2" type="ORF">AAL_06196</name>
</gene>
<dbReference type="STRING" id="1081109.A0A166NUU4"/>
<feature type="compositionally biased region" description="Basic and acidic residues" evidence="1">
    <location>
        <begin position="1"/>
        <end position="10"/>
    </location>
</feature>
<feature type="region of interest" description="Disordered" evidence="1">
    <location>
        <begin position="263"/>
        <end position="376"/>
    </location>
</feature>
<dbReference type="EMBL" id="AZGY01000015">
    <property type="protein sequence ID" value="KZZ92570.1"/>
    <property type="molecule type" value="Genomic_DNA"/>
</dbReference>
<feature type="compositionally biased region" description="Basic and acidic residues" evidence="1">
    <location>
        <begin position="84"/>
        <end position="95"/>
    </location>
</feature>
<dbReference type="OrthoDB" id="5317787at2759"/>
<feature type="compositionally biased region" description="Low complexity" evidence="1">
    <location>
        <begin position="301"/>
        <end position="337"/>
    </location>
</feature>
<comment type="caution">
    <text evidence="2">The sequence shown here is derived from an EMBL/GenBank/DDBJ whole genome shotgun (WGS) entry which is preliminary data.</text>
</comment>
<feature type="compositionally biased region" description="Low complexity" evidence="1">
    <location>
        <begin position="344"/>
        <end position="364"/>
    </location>
</feature>
<sequence>MASICKDRPLTPKAPRFLSERASSSSRSSSTSSLSSAGTSALSTAYILTRTADAPSPQSRHRRSDLSTSDQARKNEYQDYEGDERERISTRRRQDAVQISAPPSASWLSVNTHDSQLSLSSCGNDDEHDENNNDAGGKQDASFFRDLEPVRLCTPADAAIPAFLPPYRAAPISAQVRPSDPGTFARLFPSMNRLSIRHDDRSWDGNMNLRVETTLTPGADLHFVSSRGGGHLATYTYQLFHLRMQDLVKRDFALRRYSRDSGREVCSSKRAYTPASRHHGFPQSVTSALRSVKAPFRRSDTSSSSKTSLKSSAAAASPLHSAAASTSTSSSSSSSPARSPPRPSTAHTSSTAAAARSSASLSAATDKSNESTGPPVMLAPLDVVKLEFGNYARVEVARRSAKRYDFEWWGHKYTWKKTTDRTLGTFSFHLVRDGRSESVAHIAQETQSPNQVQADDLAGGWIPPCFMWISDQSVIEAMTDVAE</sequence>
<feature type="region of interest" description="Disordered" evidence="1">
    <location>
        <begin position="1"/>
        <end position="140"/>
    </location>
</feature>
<feature type="compositionally biased region" description="Low complexity" evidence="1">
    <location>
        <begin position="16"/>
        <end position="44"/>
    </location>
</feature>
<dbReference type="AlphaFoldDB" id="A0A166NUU4"/>
<reference evidence="2 3" key="1">
    <citation type="journal article" date="2016" name="Genome Biol. Evol.">
        <title>Divergent and convergent evolution of fungal pathogenicity.</title>
        <authorList>
            <person name="Shang Y."/>
            <person name="Xiao G."/>
            <person name="Zheng P."/>
            <person name="Cen K."/>
            <person name="Zhan S."/>
            <person name="Wang C."/>
        </authorList>
    </citation>
    <scope>NUCLEOTIDE SEQUENCE [LARGE SCALE GENOMIC DNA]</scope>
    <source>
        <strain evidence="2 3">RCEF 2490</strain>
    </source>
</reference>
<organism evidence="2 3">
    <name type="scientific">Moelleriella libera RCEF 2490</name>
    <dbReference type="NCBI Taxonomy" id="1081109"/>
    <lineage>
        <taxon>Eukaryota</taxon>
        <taxon>Fungi</taxon>
        <taxon>Dikarya</taxon>
        <taxon>Ascomycota</taxon>
        <taxon>Pezizomycotina</taxon>
        <taxon>Sordariomycetes</taxon>
        <taxon>Hypocreomycetidae</taxon>
        <taxon>Hypocreales</taxon>
        <taxon>Clavicipitaceae</taxon>
        <taxon>Moelleriella</taxon>
    </lineage>
</organism>
<name>A0A166NUU4_9HYPO</name>
<keyword evidence="3" id="KW-1185">Reference proteome</keyword>
<evidence type="ECO:0000313" key="3">
    <source>
        <dbReference type="Proteomes" id="UP000078544"/>
    </source>
</evidence>
<evidence type="ECO:0000256" key="1">
    <source>
        <dbReference type="SAM" id="MobiDB-lite"/>
    </source>
</evidence>
<accession>A0A166NUU4</accession>
<evidence type="ECO:0000313" key="2">
    <source>
        <dbReference type="EMBL" id="KZZ92570.1"/>
    </source>
</evidence>
<dbReference type="Proteomes" id="UP000078544">
    <property type="component" value="Unassembled WGS sequence"/>
</dbReference>
<proteinExistence type="predicted"/>
<feature type="compositionally biased region" description="Polar residues" evidence="1">
    <location>
        <begin position="101"/>
        <end position="123"/>
    </location>
</feature>